<dbReference type="EMBL" id="GGEC01080699">
    <property type="protein sequence ID" value="MBX61183.1"/>
    <property type="molecule type" value="Transcribed_RNA"/>
</dbReference>
<organism evidence="1">
    <name type="scientific">Rhizophora mucronata</name>
    <name type="common">Asiatic mangrove</name>
    <dbReference type="NCBI Taxonomy" id="61149"/>
    <lineage>
        <taxon>Eukaryota</taxon>
        <taxon>Viridiplantae</taxon>
        <taxon>Streptophyta</taxon>
        <taxon>Embryophyta</taxon>
        <taxon>Tracheophyta</taxon>
        <taxon>Spermatophyta</taxon>
        <taxon>Magnoliopsida</taxon>
        <taxon>eudicotyledons</taxon>
        <taxon>Gunneridae</taxon>
        <taxon>Pentapetalae</taxon>
        <taxon>rosids</taxon>
        <taxon>fabids</taxon>
        <taxon>Malpighiales</taxon>
        <taxon>Rhizophoraceae</taxon>
        <taxon>Rhizophora</taxon>
    </lineage>
</organism>
<name>A0A2P2Q2Q5_RHIMU</name>
<protein>
    <submittedName>
        <fullName evidence="1">Uncharacterized protein</fullName>
    </submittedName>
</protein>
<sequence length="26" mass="3118">MLFLLYYTGVIHNPCLNKCLGNLYWQ</sequence>
<reference evidence="1" key="1">
    <citation type="submission" date="2018-02" db="EMBL/GenBank/DDBJ databases">
        <title>Rhizophora mucronata_Transcriptome.</title>
        <authorList>
            <person name="Meera S.P."/>
            <person name="Sreeshan A."/>
            <person name="Augustine A."/>
        </authorList>
    </citation>
    <scope>NUCLEOTIDE SEQUENCE</scope>
    <source>
        <tissue evidence="1">Leaf</tissue>
    </source>
</reference>
<dbReference type="AlphaFoldDB" id="A0A2P2Q2Q5"/>
<evidence type="ECO:0000313" key="1">
    <source>
        <dbReference type="EMBL" id="MBX61183.1"/>
    </source>
</evidence>
<proteinExistence type="predicted"/>
<accession>A0A2P2Q2Q5</accession>